<keyword evidence="4" id="KW-1185">Reference proteome</keyword>
<evidence type="ECO:0000313" key="3">
    <source>
        <dbReference type="EMBL" id="QXX77811.1"/>
    </source>
</evidence>
<evidence type="ECO:0000313" key="4">
    <source>
        <dbReference type="Proteomes" id="UP000826050"/>
    </source>
</evidence>
<evidence type="ECO:0000256" key="1">
    <source>
        <dbReference type="ARBA" id="ARBA00005622"/>
    </source>
</evidence>
<dbReference type="InterPro" id="IPR000801">
    <property type="entry name" value="Esterase-like"/>
</dbReference>
<gene>
    <name evidence="3" type="ORF">FE795_01470</name>
</gene>
<dbReference type="Proteomes" id="UP000826050">
    <property type="component" value="Chromosome"/>
</dbReference>
<reference evidence="3 4" key="1">
    <citation type="submission" date="2020-02" db="EMBL/GenBank/DDBJ databases">
        <title>Partial ammonium oxidation to N2 by heterotrophic bacteria.</title>
        <authorList>
            <person name="Wu M."/>
        </authorList>
    </citation>
    <scope>NUCLEOTIDE SEQUENCE [LARGE SCALE GENOMIC DNA]</scope>
    <source>
        <strain evidence="3 4">HO-1</strain>
    </source>
</reference>
<evidence type="ECO:0000256" key="2">
    <source>
        <dbReference type="ARBA" id="ARBA00022801"/>
    </source>
</evidence>
<comment type="similarity">
    <text evidence="1">Belongs to the esterase D family.</text>
</comment>
<dbReference type="EMBL" id="CP049362">
    <property type="protein sequence ID" value="QXX77811.1"/>
    <property type="molecule type" value="Genomic_DNA"/>
</dbReference>
<dbReference type="Pfam" id="PF00756">
    <property type="entry name" value="Esterase"/>
    <property type="match status" value="1"/>
</dbReference>
<accession>A0ABX8SP57</accession>
<dbReference type="RefSeq" id="WP_219235479.1">
    <property type="nucleotide sequence ID" value="NZ_CP049362.1"/>
</dbReference>
<organism evidence="3 4">
    <name type="scientific">Alcaligenes ammonioxydans</name>
    <dbReference type="NCBI Taxonomy" id="2582914"/>
    <lineage>
        <taxon>Bacteria</taxon>
        <taxon>Pseudomonadati</taxon>
        <taxon>Pseudomonadota</taxon>
        <taxon>Betaproteobacteria</taxon>
        <taxon>Burkholderiales</taxon>
        <taxon>Alcaligenaceae</taxon>
        <taxon>Alcaligenes</taxon>
    </lineage>
</organism>
<dbReference type="GO" id="GO:0016787">
    <property type="term" value="F:hydrolase activity"/>
    <property type="evidence" value="ECO:0007669"/>
    <property type="project" value="UniProtKB-KW"/>
</dbReference>
<dbReference type="PANTHER" id="PTHR40841:SF2">
    <property type="entry name" value="SIDEROPHORE-DEGRADING ESTERASE (EUROFUNG)"/>
    <property type="match status" value="1"/>
</dbReference>
<sequence>MQLEHLDYLSPLGRHYRLTLAVPLGSAPESGWPLACVLDQTQFQAVLAAVPGAAPLCGAVLGVDYVQENWRDQDYTPGPEGEAGRADDFRVLLRDVFLPWAHGRAQLDPQRRLLCGHSLAGLFALHALVHEPGLFQAMAVSSPSVWWGDAYLARLLAQPLPPAALTVPVSITVGEYEQRLGPAEEALPEPAREQRRQRLLERRMVDGARELAQELAQHQGGEPRFRMIPGCNHSQSGWVALPQGCLEWLADVWPR</sequence>
<keyword evidence="2 3" id="KW-0378">Hydrolase</keyword>
<proteinExistence type="inferred from homology"/>
<name>A0ABX8SP57_9BURK</name>
<protein>
    <submittedName>
        <fullName evidence="3">Alpha/beta hydrolase</fullName>
    </submittedName>
</protein>
<dbReference type="PANTHER" id="PTHR40841">
    <property type="entry name" value="SIDEROPHORE TRIACETYLFUSARININE C ESTERASE"/>
    <property type="match status" value="1"/>
</dbReference>
<dbReference type="InterPro" id="IPR052558">
    <property type="entry name" value="Siderophore_Hydrolase_D"/>
</dbReference>